<dbReference type="InterPro" id="IPR009525">
    <property type="entry name" value="DUF1145"/>
</dbReference>
<dbReference type="Proteomes" id="UP001258994">
    <property type="component" value="Chromosome"/>
</dbReference>
<sequence>MKLIIVALWLACFYNLVVPFEQGLESILHWVLIVLPIAHLVECILFKKRVEEAEGDNMKHYLQIFIFGGVHLLHLTKKKADKKADKKA</sequence>
<protein>
    <submittedName>
        <fullName evidence="1">DUF1145 domain-containing protein</fullName>
    </submittedName>
</protein>
<name>A0ABY9TSB5_9GAMM</name>
<dbReference type="PANTHER" id="PTHR38775:SF1">
    <property type="entry name" value="INNER MEMBRANE PROTEIN"/>
    <property type="match status" value="1"/>
</dbReference>
<keyword evidence="2" id="KW-1185">Reference proteome</keyword>
<dbReference type="RefSeq" id="WP_348390777.1">
    <property type="nucleotide sequence ID" value="NZ_CP134145.1"/>
</dbReference>
<organism evidence="1 2">
    <name type="scientific">Thalassotalea psychrophila</name>
    <dbReference type="NCBI Taxonomy" id="3065647"/>
    <lineage>
        <taxon>Bacteria</taxon>
        <taxon>Pseudomonadati</taxon>
        <taxon>Pseudomonadota</taxon>
        <taxon>Gammaproteobacteria</taxon>
        <taxon>Alteromonadales</taxon>
        <taxon>Colwelliaceae</taxon>
        <taxon>Thalassotalea</taxon>
    </lineage>
</organism>
<evidence type="ECO:0000313" key="1">
    <source>
        <dbReference type="EMBL" id="WNC71643.1"/>
    </source>
</evidence>
<dbReference type="Pfam" id="PF06611">
    <property type="entry name" value="DUF1145"/>
    <property type="match status" value="1"/>
</dbReference>
<dbReference type="PANTHER" id="PTHR38775">
    <property type="entry name" value="INNER MEMBRANE PROTEIN-RELATED"/>
    <property type="match status" value="1"/>
</dbReference>
<dbReference type="EMBL" id="CP134145">
    <property type="protein sequence ID" value="WNC71643.1"/>
    <property type="molecule type" value="Genomic_DNA"/>
</dbReference>
<gene>
    <name evidence="1" type="ORF">RGQ13_16175</name>
</gene>
<accession>A0ABY9TSB5</accession>
<reference evidence="2" key="1">
    <citation type="submission" date="2023-09" db="EMBL/GenBank/DDBJ databases">
        <authorList>
            <person name="Li S."/>
            <person name="Li X."/>
            <person name="Zhang C."/>
            <person name="Zhao Z."/>
        </authorList>
    </citation>
    <scope>NUCLEOTIDE SEQUENCE [LARGE SCALE GENOMIC DNA]</scope>
    <source>
        <strain evidence="2">SQ149</strain>
    </source>
</reference>
<proteinExistence type="predicted"/>
<evidence type="ECO:0000313" key="2">
    <source>
        <dbReference type="Proteomes" id="UP001258994"/>
    </source>
</evidence>